<keyword evidence="7" id="KW-1185">Reference proteome</keyword>
<dbReference type="CDD" id="cd13128">
    <property type="entry name" value="MATE_Wzx_like"/>
    <property type="match status" value="1"/>
</dbReference>
<evidence type="ECO:0000313" key="6">
    <source>
        <dbReference type="EMBL" id="OJJ25600.1"/>
    </source>
</evidence>
<keyword evidence="4 5" id="KW-0472">Membrane</keyword>
<evidence type="ECO:0000256" key="1">
    <source>
        <dbReference type="ARBA" id="ARBA00004141"/>
    </source>
</evidence>
<feature type="transmembrane region" description="Helical" evidence="5">
    <location>
        <begin position="304"/>
        <end position="323"/>
    </location>
</feature>
<dbReference type="Pfam" id="PF01943">
    <property type="entry name" value="Polysacc_synt"/>
    <property type="match status" value="1"/>
</dbReference>
<evidence type="ECO:0000256" key="2">
    <source>
        <dbReference type="ARBA" id="ARBA00022692"/>
    </source>
</evidence>
<keyword evidence="3 5" id="KW-1133">Transmembrane helix</keyword>
<protein>
    <submittedName>
        <fullName evidence="6">O-unit flippase</fullName>
    </submittedName>
</protein>
<dbReference type="STRING" id="1925591.BI308_10655"/>
<feature type="transmembrane region" description="Helical" evidence="5">
    <location>
        <begin position="124"/>
        <end position="144"/>
    </location>
</feature>
<evidence type="ECO:0000256" key="5">
    <source>
        <dbReference type="SAM" id="Phobius"/>
    </source>
</evidence>
<dbReference type="EMBL" id="MLAW01000015">
    <property type="protein sequence ID" value="OJJ25600.1"/>
    <property type="molecule type" value="Genomic_DNA"/>
</dbReference>
<organism evidence="6 7">
    <name type="scientific">Roseofilum reptotaenium AO1-A</name>
    <dbReference type="NCBI Taxonomy" id="1925591"/>
    <lineage>
        <taxon>Bacteria</taxon>
        <taxon>Bacillati</taxon>
        <taxon>Cyanobacteriota</taxon>
        <taxon>Cyanophyceae</taxon>
        <taxon>Desertifilales</taxon>
        <taxon>Desertifilaceae</taxon>
        <taxon>Roseofilum</taxon>
    </lineage>
</organism>
<feature type="transmembrane region" description="Helical" evidence="5">
    <location>
        <begin position="228"/>
        <end position="250"/>
    </location>
</feature>
<evidence type="ECO:0000256" key="4">
    <source>
        <dbReference type="ARBA" id="ARBA00023136"/>
    </source>
</evidence>
<evidence type="ECO:0000256" key="3">
    <source>
        <dbReference type="ARBA" id="ARBA00022989"/>
    </source>
</evidence>
<comment type="caution">
    <text evidence="6">The sequence shown here is derived from an EMBL/GenBank/DDBJ whole genome shotgun (WGS) entry which is preliminary data.</text>
</comment>
<feature type="transmembrane region" description="Helical" evidence="5">
    <location>
        <begin position="55"/>
        <end position="74"/>
    </location>
</feature>
<dbReference type="PANTHER" id="PTHR43424">
    <property type="entry name" value="LOCUS PUTATIVE PROTEIN 1-RELATED"/>
    <property type="match status" value="1"/>
</dbReference>
<evidence type="ECO:0000313" key="7">
    <source>
        <dbReference type="Proteomes" id="UP000183940"/>
    </source>
</evidence>
<accession>A0A1L9QSC6</accession>
<gene>
    <name evidence="6" type="ORF">BI308_10655</name>
</gene>
<comment type="subcellular location">
    <subcellularLocation>
        <location evidence="1">Membrane</location>
        <topology evidence="1">Multi-pass membrane protein</topology>
    </subcellularLocation>
</comment>
<keyword evidence="2 5" id="KW-0812">Transmembrane</keyword>
<dbReference type="AlphaFoldDB" id="A0A1L9QSC6"/>
<dbReference type="PANTHER" id="PTHR43424:SF1">
    <property type="entry name" value="LOCUS PUTATIVE PROTEIN 1-RELATED"/>
    <property type="match status" value="1"/>
</dbReference>
<feature type="transmembrane region" description="Helical" evidence="5">
    <location>
        <begin position="95"/>
        <end position="118"/>
    </location>
</feature>
<feature type="transmembrane region" description="Helical" evidence="5">
    <location>
        <begin position="193"/>
        <end position="216"/>
    </location>
</feature>
<dbReference type="InterPro" id="IPR002797">
    <property type="entry name" value="Polysacc_synth"/>
</dbReference>
<dbReference type="GO" id="GO:0016020">
    <property type="term" value="C:membrane"/>
    <property type="evidence" value="ECO:0007669"/>
    <property type="project" value="UniProtKB-SubCell"/>
</dbReference>
<feature type="transmembrane region" description="Helical" evidence="5">
    <location>
        <begin position="396"/>
        <end position="417"/>
    </location>
</feature>
<reference evidence="6" key="1">
    <citation type="submission" date="2016-10" db="EMBL/GenBank/DDBJ databases">
        <title>CRISPR-Cas defence system in Roseofilum reptotaenium: evidence of a bacteriophage-cyanobacterium arms race in the coral black band disease.</title>
        <authorList>
            <person name="Buerger P."/>
            <person name="Wood-Charlson E.M."/>
            <person name="Weynberg K.D."/>
            <person name="Willis B."/>
            <person name="Van Oppen M.J."/>
        </authorList>
    </citation>
    <scope>NUCLEOTIDE SEQUENCE [LARGE SCALE GENOMIC DNA]</scope>
    <source>
        <strain evidence="6">AO1-A</strain>
    </source>
</reference>
<name>A0A1L9QSC6_9CYAN</name>
<sequence>MFNKISQLAQNLSPKLRQMIGNASWLASEKLLQMGLGLLIGVWVARYLGPQKFGLLSYALAFTSLFAPLATLGLDKVVVRDLVQHPSEKHQILGTAFAIRLVSSILAYLLEIMIISWIRPDDKLTHALVVIVGLRMCFQVFYTIDLWFQSQVESKYTVWSKNSAYLCANGVKVLLVSLQAPVVFFAWNSLGEIVLGAIGLLILYQFKGNAIAAWRMSLSWGKRLLKNGLPLMFSGIAVIIYLRIDAIMLGQIFGDESVGIYSVATKISELWYFIPTALVSSASPALIEAKGISISLYEQRWQKLLTMMTGISYAIAIPMVFLAKPMITLMYGPNYAASGSVLAIHIWATVFVSLGVAKSVWIVTEGLTHLALVSTSCGAVINILLNLVLIPRYQEVGAAIATVISYGCADYLVYITYPRFQQIGRLMTKALILENLWKR</sequence>
<feature type="transmembrane region" description="Helical" evidence="5">
    <location>
        <begin position="335"/>
        <end position="357"/>
    </location>
</feature>
<dbReference type="InterPro" id="IPR052556">
    <property type="entry name" value="PolySynth_Transporter"/>
</dbReference>
<proteinExistence type="predicted"/>
<dbReference type="Proteomes" id="UP000183940">
    <property type="component" value="Unassembled WGS sequence"/>
</dbReference>
<feature type="transmembrane region" description="Helical" evidence="5">
    <location>
        <begin position="369"/>
        <end position="390"/>
    </location>
</feature>